<keyword evidence="4" id="KW-0521">NADP</keyword>
<keyword evidence="6" id="KW-0503">Monooxygenase</keyword>
<dbReference type="EC" id="1.-.-.-" evidence="6"/>
<dbReference type="AlphaFoldDB" id="A0A8T2QIM5"/>
<dbReference type="OMA" id="VMIKEVN"/>
<dbReference type="InterPro" id="IPR020946">
    <property type="entry name" value="Flavin_mOase-like"/>
</dbReference>
<dbReference type="PRINTS" id="PR00370">
    <property type="entry name" value="FMOXYGENASE"/>
</dbReference>
<dbReference type="Gene3D" id="3.50.50.60">
    <property type="entry name" value="FAD/NAD(P)-binding domain"/>
    <property type="match status" value="2"/>
</dbReference>
<dbReference type="InterPro" id="IPR000960">
    <property type="entry name" value="Flavin_mOase"/>
</dbReference>
<gene>
    <name evidence="7" type="ORF">KP509_34G032600</name>
</gene>
<name>A0A8T2QIM5_CERRI</name>
<comment type="caution">
    <text evidence="7">The sequence shown here is derived from an EMBL/GenBank/DDBJ whole genome shotgun (WGS) entry which is preliminary data.</text>
</comment>
<evidence type="ECO:0000256" key="1">
    <source>
        <dbReference type="ARBA" id="ARBA00009183"/>
    </source>
</evidence>
<comment type="cofactor">
    <cofactor evidence="6">
        <name>FAD</name>
        <dbReference type="ChEBI" id="CHEBI:57692"/>
    </cofactor>
</comment>
<evidence type="ECO:0000256" key="4">
    <source>
        <dbReference type="ARBA" id="ARBA00022857"/>
    </source>
</evidence>
<protein>
    <recommendedName>
        <fullName evidence="6">Flavin-containing monooxygenase</fullName>
        <ecNumber evidence="6">1.-.-.-</ecNumber>
    </recommendedName>
</protein>
<dbReference type="Proteomes" id="UP000825935">
    <property type="component" value="Chromosome 34"/>
</dbReference>
<keyword evidence="2 6" id="KW-0285">Flavoprotein</keyword>
<dbReference type="InterPro" id="IPR036188">
    <property type="entry name" value="FAD/NAD-bd_sf"/>
</dbReference>
<dbReference type="GO" id="GO:0004499">
    <property type="term" value="F:N,N-dimethylaniline monooxygenase activity"/>
    <property type="evidence" value="ECO:0007669"/>
    <property type="project" value="InterPro"/>
</dbReference>
<comment type="similarity">
    <text evidence="1 6">Belongs to the FMO family.</text>
</comment>
<proteinExistence type="inferred from homology"/>
<sequence>MTMSSVCGAMSRWPITADHSARGEARDKQQIASAKLNKSLSVAVVGAGAGGIAATRELLKEGHRVVVFEQEIDGLGGVWRFSHRTEDEDPLGLSSDRSAIHSSMYLGLRTNLPREIMGFLDFPFLPKYGDSSRDARRYPGHVEVLDYLEDYAVHFGLLPCIRFGRRVTRVCMHARPKTRDDALIAPDCSNSGGCQWSVTTVAERDCKDCTTDMFDAVVVCNGHYFQPKLAPIPGIEEWPGIRLHSHNYRVPDPFADQVVVVIGNSSSGSDISREIATVAKAVHLVGRTWDSDVDLQKPAGPKQNISLHPMVKSAHEDGKLVFENGDSVIADVILYCTGYAYSMPFLQTEEIVNVNADYVGPLYQHVFPPRLAPTLSFVGLPFKVIPFPLMQLQSRWIAQSLSGKVTLPSEEQMLKDSLEFYERLDARGIPTNKIHDMGSYQFEYDNWLAAACDSSPIEPWRIQIYNNSSKRKRASPDTYRDEWSDQELHDLAIAELQQLQIV</sequence>
<keyword evidence="5 6" id="KW-0560">Oxidoreductase</keyword>
<dbReference type="InterPro" id="IPR050346">
    <property type="entry name" value="FMO-like"/>
</dbReference>
<dbReference type="SUPFAM" id="SSF51905">
    <property type="entry name" value="FAD/NAD(P)-binding domain"/>
    <property type="match status" value="2"/>
</dbReference>
<keyword evidence="3 6" id="KW-0274">FAD</keyword>
<dbReference type="PANTHER" id="PTHR23023">
    <property type="entry name" value="DIMETHYLANILINE MONOOXYGENASE"/>
    <property type="match status" value="1"/>
</dbReference>
<keyword evidence="8" id="KW-1185">Reference proteome</keyword>
<dbReference type="Pfam" id="PF00743">
    <property type="entry name" value="FMO-like"/>
    <property type="match status" value="2"/>
</dbReference>
<evidence type="ECO:0000256" key="3">
    <source>
        <dbReference type="ARBA" id="ARBA00022827"/>
    </source>
</evidence>
<dbReference type="GO" id="GO:0050660">
    <property type="term" value="F:flavin adenine dinucleotide binding"/>
    <property type="evidence" value="ECO:0007669"/>
    <property type="project" value="InterPro"/>
</dbReference>
<evidence type="ECO:0000313" key="7">
    <source>
        <dbReference type="EMBL" id="KAH7283957.1"/>
    </source>
</evidence>
<evidence type="ECO:0000256" key="2">
    <source>
        <dbReference type="ARBA" id="ARBA00022630"/>
    </source>
</evidence>
<dbReference type="EMBL" id="CM035439">
    <property type="protein sequence ID" value="KAH7283957.1"/>
    <property type="molecule type" value="Genomic_DNA"/>
</dbReference>
<dbReference type="GO" id="GO:0050661">
    <property type="term" value="F:NADP binding"/>
    <property type="evidence" value="ECO:0007669"/>
    <property type="project" value="InterPro"/>
</dbReference>
<evidence type="ECO:0000256" key="6">
    <source>
        <dbReference type="RuleBase" id="RU361177"/>
    </source>
</evidence>
<evidence type="ECO:0000256" key="5">
    <source>
        <dbReference type="ARBA" id="ARBA00023002"/>
    </source>
</evidence>
<dbReference type="OrthoDB" id="66881at2759"/>
<accession>A0A8T2QIM5</accession>
<evidence type="ECO:0000313" key="8">
    <source>
        <dbReference type="Proteomes" id="UP000825935"/>
    </source>
</evidence>
<reference evidence="7" key="1">
    <citation type="submission" date="2021-08" db="EMBL/GenBank/DDBJ databases">
        <title>WGS assembly of Ceratopteris richardii.</title>
        <authorList>
            <person name="Marchant D.B."/>
            <person name="Chen G."/>
            <person name="Jenkins J."/>
            <person name="Shu S."/>
            <person name="Leebens-Mack J."/>
            <person name="Grimwood J."/>
            <person name="Schmutz J."/>
            <person name="Soltis P."/>
            <person name="Soltis D."/>
            <person name="Chen Z.-H."/>
        </authorList>
    </citation>
    <scope>NUCLEOTIDE SEQUENCE</scope>
    <source>
        <strain evidence="7">Whitten #5841</strain>
        <tissue evidence="7">Leaf</tissue>
    </source>
</reference>
<organism evidence="7 8">
    <name type="scientific">Ceratopteris richardii</name>
    <name type="common">Triangle waterfern</name>
    <dbReference type="NCBI Taxonomy" id="49495"/>
    <lineage>
        <taxon>Eukaryota</taxon>
        <taxon>Viridiplantae</taxon>
        <taxon>Streptophyta</taxon>
        <taxon>Embryophyta</taxon>
        <taxon>Tracheophyta</taxon>
        <taxon>Polypodiopsida</taxon>
        <taxon>Polypodiidae</taxon>
        <taxon>Polypodiales</taxon>
        <taxon>Pteridineae</taxon>
        <taxon>Pteridaceae</taxon>
        <taxon>Parkerioideae</taxon>
        <taxon>Ceratopteris</taxon>
    </lineage>
</organism>